<organism evidence="2 3">
    <name type="scientific">Haliangium ochraceum (strain DSM 14365 / JCM 11303 / SMP-2)</name>
    <dbReference type="NCBI Taxonomy" id="502025"/>
    <lineage>
        <taxon>Bacteria</taxon>
        <taxon>Pseudomonadati</taxon>
        <taxon>Myxococcota</taxon>
        <taxon>Polyangia</taxon>
        <taxon>Haliangiales</taxon>
        <taxon>Kofleriaceae</taxon>
        <taxon>Haliangium</taxon>
    </lineage>
</organism>
<proteinExistence type="predicted"/>
<dbReference type="InterPro" id="IPR017853">
    <property type="entry name" value="GH"/>
</dbReference>
<dbReference type="OrthoDB" id="9809583at2"/>
<evidence type="ECO:0000313" key="2">
    <source>
        <dbReference type="EMBL" id="ACY14368.1"/>
    </source>
</evidence>
<name>D0LY13_HALO1</name>
<keyword evidence="3" id="KW-1185">Reference proteome</keyword>
<protein>
    <recommendedName>
        <fullName evidence="1">Asl1-like glycosyl hydrolase catalytic domain-containing protein</fullName>
    </recommendedName>
</protein>
<sequence length="248" mass="27204">MAVVGPAVNYCDSSPGANHGGACTREPSGYTITRPEYSESFAAGYGYNAFEWLELFYDECSAAGAAGHDCRIDFQAGHTYSYYSLQWFVNAFKIKSGDRPSEQAHCSNGVEDADEFGVDCGGNGCRACTAHARAQFRKQLWLTEFAPSTDDAWTGVFCSQDADCATGLCRFNAPEQPQCMPSWSERVAQANRYIDSEIPFLEGDAFVYRYAWFMPNTDIGSLDHVDLVEAGAPYGRTSVGENFLSEGF</sequence>
<dbReference type="SUPFAM" id="SSF51445">
    <property type="entry name" value="(Trans)glycosidases"/>
    <property type="match status" value="1"/>
</dbReference>
<accession>D0LY13</accession>
<dbReference type="Proteomes" id="UP000001880">
    <property type="component" value="Chromosome"/>
</dbReference>
<reference evidence="2 3" key="1">
    <citation type="journal article" date="2010" name="Stand. Genomic Sci.">
        <title>Complete genome sequence of Haliangium ochraceum type strain (SMP-2).</title>
        <authorList>
            <consortium name="US DOE Joint Genome Institute (JGI-PGF)"/>
            <person name="Ivanova N."/>
            <person name="Daum C."/>
            <person name="Lang E."/>
            <person name="Abt B."/>
            <person name="Kopitz M."/>
            <person name="Saunders E."/>
            <person name="Lapidus A."/>
            <person name="Lucas S."/>
            <person name="Glavina Del Rio T."/>
            <person name="Nolan M."/>
            <person name="Tice H."/>
            <person name="Copeland A."/>
            <person name="Cheng J.F."/>
            <person name="Chen F."/>
            <person name="Bruce D."/>
            <person name="Goodwin L."/>
            <person name="Pitluck S."/>
            <person name="Mavromatis K."/>
            <person name="Pati A."/>
            <person name="Mikhailova N."/>
            <person name="Chen A."/>
            <person name="Palaniappan K."/>
            <person name="Land M."/>
            <person name="Hauser L."/>
            <person name="Chang Y.J."/>
            <person name="Jeffries C.D."/>
            <person name="Detter J.C."/>
            <person name="Brettin T."/>
            <person name="Rohde M."/>
            <person name="Goker M."/>
            <person name="Bristow J."/>
            <person name="Markowitz V."/>
            <person name="Eisen J.A."/>
            <person name="Hugenholtz P."/>
            <person name="Kyrpides N.C."/>
            <person name="Klenk H.P."/>
        </authorList>
    </citation>
    <scope>NUCLEOTIDE SEQUENCE [LARGE SCALE GENOMIC DNA]</scope>
    <source>
        <strain evidence="3">DSM 14365 / CIP 107738 / JCM 11303 / AJ 13395 / SMP-2</strain>
    </source>
</reference>
<dbReference type="InterPro" id="IPR024655">
    <property type="entry name" value="Asl1_glyco_hydro_catalytic"/>
</dbReference>
<evidence type="ECO:0000313" key="3">
    <source>
        <dbReference type="Proteomes" id="UP000001880"/>
    </source>
</evidence>
<gene>
    <name evidence="2" type="ordered locus">Hoch_1820</name>
</gene>
<evidence type="ECO:0000259" key="1">
    <source>
        <dbReference type="Pfam" id="PF11790"/>
    </source>
</evidence>
<dbReference type="KEGG" id="hoh:Hoch_1820"/>
<dbReference type="EMBL" id="CP001804">
    <property type="protein sequence ID" value="ACY14368.1"/>
    <property type="molecule type" value="Genomic_DNA"/>
</dbReference>
<dbReference type="Pfam" id="PF11790">
    <property type="entry name" value="Glyco_hydro_cc"/>
    <property type="match status" value="1"/>
</dbReference>
<feature type="domain" description="Asl1-like glycosyl hydrolase catalytic" evidence="1">
    <location>
        <begin position="28"/>
        <end position="93"/>
    </location>
</feature>
<dbReference type="AlphaFoldDB" id="D0LY13"/>
<dbReference type="HOGENOM" id="CLU_1118947_0_0_7"/>